<feature type="domain" description="SCP" evidence="3">
    <location>
        <begin position="262"/>
        <end position="370"/>
    </location>
</feature>
<feature type="compositionally biased region" description="Low complexity" evidence="1">
    <location>
        <begin position="81"/>
        <end position="91"/>
    </location>
</feature>
<evidence type="ECO:0000259" key="3">
    <source>
        <dbReference type="Pfam" id="PF00188"/>
    </source>
</evidence>
<feature type="chain" id="PRO_5039410405" evidence="2">
    <location>
        <begin position="21"/>
        <end position="377"/>
    </location>
</feature>
<dbReference type="Pfam" id="PF00188">
    <property type="entry name" value="CAP"/>
    <property type="match status" value="1"/>
</dbReference>
<feature type="signal peptide" evidence="2">
    <location>
        <begin position="1"/>
        <end position="20"/>
    </location>
</feature>
<proteinExistence type="predicted"/>
<dbReference type="PROSITE" id="PS51257">
    <property type="entry name" value="PROKAR_LIPOPROTEIN"/>
    <property type="match status" value="1"/>
</dbReference>
<dbReference type="CDD" id="cd05379">
    <property type="entry name" value="CAP_bacterial"/>
    <property type="match status" value="1"/>
</dbReference>
<dbReference type="InterPro" id="IPR035940">
    <property type="entry name" value="CAP_sf"/>
</dbReference>
<accession>A0A845SZV0</accession>
<dbReference type="PANTHER" id="PTHR31157:SF1">
    <property type="entry name" value="SCP DOMAIN-CONTAINING PROTEIN"/>
    <property type="match status" value="1"/>
</dbReference>
<dbReference type="PANTHER" id="PTHR31157">
    <property type="entry name" value="SCP DOMAIN-CONTAINING PROTEIN"/>
    <property type="match status" value="1"/>
</dbReference>
<dbReference type="RefSeq" id="WP_162220274.1">
    <property type="nucleotide sequence ID" value="NZ_VIQT01000002.1"/>
</dbReference>
<evidence type="ECO:0000256" key="2">
    <source>
        <dbReference type="SAM" id="SignalP"/>
    </source>
</evidence>
<protein>
    <submittedName>
        <fullName evidence="4">CAP domain-containing protein</fullName>
    </submittedName>
</protein>
<keyword evidence="2" id="KW-0732">Signal</keyword>
<feature type="compositionally biased region" description="Basic and acidic residues" evidence="1">
    <location>
        <begin position="44"/>
        <end position="66"/>
    </location>
</feature>
<sequence length="377" mass="41242">MNKKMMIALLSLAMMLSATGCTPAEPVENDLSSSITQEEYDSLQAERDQLQKELDELKAEREKAEEEQPSEDDAEEDVNTSSAASANESAATGDGATSQENAPANDKPAPTVNNTNPTPANNQAPVENTPPVASSLPPATKVSSTGKGPLAKYTVNVFDSTTPAASTVGTTYNGQMVYMFYSSSQKELGTIPENQLNQIIWDNQLMDMEADEQLAWFTKQYNVYRGLDGSNEHESAGSSSTASSVPSSNEFDIDEFRDEVIRLTNIEREKAGLEALVEDSTAMEYAQIRAEELAVSYSHTRPNNQNKSMNGLEFIENIAYGQKSAKEVVNDWMNSPGHKATLLSDYSSYGSRFGVGCYEKNGTIYWTQEFVLWDAEG</sequence>
<reference evidence="4 5" key="1">
    <citation type="submission" date="2019-06" db="EMBL/GenBank/DDBJ databases">
        <title>Draft genome sequences of 15 bacterial species constituting the stable defined intestinal microbiota of the GM15 gnotobiotic mouse model.</title>
        <authorList>
            <person name="Elie C."/>
            <person name="Mathieu A."/>
            <person name="Saliou A."/>
            <person name="Darnaud M."/>
            <person name="Leulier F."/>
            <person name="Tamellini A."/>
        </authorList>
    </citation>
    <scope>NUCLEOTIDE SEQUENCE [LARGE SCALE GENOMIC DNA]</scope>
    <source>
        <strain evidence="4 5">JM4-15</strain>
    </source>
</reference>
<dbReference type="InterPro" id="IPR014044">
    <property type="entry name" value="CAP_dom"/>
</dbReference>
<gene>
    <name evidence="4" type="ORF">FMM72_00760</name>
</gene>
<comment type="caution">
    <text evidence="4">The sequence shown here is derived from an EMBL/GenBank/DDBJ whole genome shotgun (WGS) entry which is preliminary data.</text>
</comment>
<dbReference type="SUPFAM" id="SSF55797">
    <property type="entry name" value="PR-1-like"/>
    <property type="match status" value="1"/>
</dbReference>
<organism evidence="4 5">
    <name type="scientific">Anaerotruncus colihominis</name>
    <dbReference type="NCBI Taxonomy" id="169435"/>
    <lineage>
        <taxon>Bacteria</taxon>
        <taxon>Bacillati</taxon>
        <taxon>Bacillota</taxon>
        <taxon>Clostridia</taxon>
        <taxon>Eubacteriales</taxon>
        <taxon>Oscillospiraceae</taxon>
        <taxon>Anaerotruncus</taxon>
    </lineage>
</organism>
<feature type="compositionally biased region" description="Acidic residues" evidence="1">
    <location>
        <begin position="67"/>
        <end position="78"/>
    </location>
</feature>
<evidence type="ECO:0000313" key="5">
    <source>
        <dbReference type="Proteomes" id="UP000462501"/>
    </source>
</evidence>
<name>A0A845SZV0_9FIRM</name>
<dbReference type="AlphaFoldDB" id="A0A845SZV0"/>
<feature type="region of interest" description="Disordered" evidence="1">
    <location>
        <begin position="27"/>
        <end position="149"/>
    </location>
</feature>
<dbReference type="Proteomes" id="UP000462501">
    <property type="component" value="Unassembled WGS sequence"/>
</dbReference>
<evidence type="ECO:0000313" key="4">
    <source>
        <dbReference type="EMBL" id="NDO37791.1"/>
    </source>
</evidence>
<dbReference type="Gene3D" id="3.40.33.10">
    <property type="entry name" value="CAP"/>
    <property type="match status" value="1"/>
</dbReference>
<feature type="compositionally biased region" description="Low complexity" evidence="1">
    <location>
        <begin position="108"/>
        <end position="126"/>
    </location>
</feature>
<evidence type="ECO:0000256" key="1">
    <source>
        <dbReference type="SAM" id="MobiDB-lite"/>
    </source>
</evidence>
<dbReference type="EMBL" id="VIQT01000002">
    <property type="protein sequence ID" value="NDO37791.1"/>
    <property type="molecule type" value="Genomic_DNA"/>
</dbReference>